<feature type="transmembrane region" description="Helical" evidence="1">
    <location>
        <begin position="16"/>
        <end position="36"/>
    </location>
</feature>
<proteinExistence type="predicted"/>
<dbReference type="RefSeq" id="WP_386809041.1">
    <property type="nucleotide sequence ID" value="NZ_JBHTMV010000004.1"/>
</dbReference>
<keyword evidence="1" id="KW-1133">Transmembrane helix</keyword>
<dbReference type="EMBL" id="JBHTMV010000004">
    <property type="protein sequence ID" value="MFD1293838.1"/>
    <property type="molecule type" value="Genomic_DNA"/>
</dbReference>
<name>A0ABW3WNV8_9FLAO</name>
<dbReference type="Proteomes" id="UP001597241">
    <property type="component" value="Unassembled WGS sequence"/>
</dbReference>
<reference evidence="3" key="1">
    <citation type="journal article" date="2019" name="Int. J. Syst. Evol. Microbiol.">
        <title>The Global Catalogue of Microorganisms (GCM) 10K type strain sequencing project: providing services to taxonomists for standard genome sequencing and annotation.</title>
        <authorList>
            <consortium name="The Broad Institute Genomics Platform"/>
            <consortium name="The Broad Institute Genome Sequencing Center for Infectious Disease"/>
            <person name="Wu L."/>
            <person name="Ma J."/>
        </authorList>
    </citation>
    <scope>NUCLEOTIDE SEQUENCE [LARGE SCALE GENOMIC DNA]</scope>
    <source>
        <strain evidence="3">CCUG 62221</strain>
    </source>
</reference>
<comment type="caution">
    <text evidence="2">The sequence shown here is derived from an EMBL/GenBank/DDBJ whole genome shotgun (WGS) entry which is preliminary data.</text>
</comment>
<keyword evidence="1" id="KW-0812">Transmembrane</keyword>
<accession>A0ABW3WNV8</accession>
<keyword evidence="1" id="KW-0472">Membrane</keyword>
<feature type="transmembrane region" description="Helical" evidence="1">
    <location>
        <begin position="42"/>
        <end position="61"/>
    </location>
</feature>
<gene>
    <name evidence="2" type="ORF">ACFQ5N_08330</name>
</gene>
<protein>
    <submittedName>
        <fullName evidence="2">Uncharacterized protein</fullName>
    </submittedName>
</protein>
<evidence type="ECO:0000256" key="1">
    <source>
        <dbReference type="SAM" id="Phobius"/>
    </source>
</evidence>
<organism evidence="2 3">
    <name type="scientific">Lutibacter holmesii</name>
    <dbReference type="NCBI Taxonomy" id="1137985"/>
    <lineage>
        <taxon>Bacteria</taxon>
        <taxon>Pseudomonadati</taxon>
        <taxon>Bacteroidota</taxon>
        <taxon>Flavobacteriia</taxon>
        <taxon>Flavobacteriales</taxon>
        <taxon>Flavobacteriaceae</taxon>
        <taxon>Lutibacter</taxon>
    </lineage>
</organism>
<keyword evidence="3" id="KW-1185">Reference proteome</keyword>
<sequence>MKTFKIGNLILTKKGILIIALGFFCTGVLLGASILLSTKSESNLRILLFLILNIPIWIYLFPKIEREITRT</sequence>
<evidence type="ECO:0000313" key="2">
    <source>
        <dbReference type="EMBL" id="MFD1293838.1"/>
    </source>
</evidence>
<evidence type="ECO:0000313" key="3">
    <source>
        <dbReference type="Proteomes" id="UP001597241"/>
    </source>
</evidence>